<dbReference type="InterPro" id="IPR017871">
    <property type="entry name" value="ABC_transporter-like_CS"/>
</dbReference>
<feature type="domain" description="ABC transporter" evidence="6">
    <location>
        <begin position="3"/>
        <end position="234"/>
    </location>
</feature>
<dbReference type="GO" id="GO:0005524">
    <property type="term" value="F:ATP binding"/>
    <property type="evidence" value="ECO:0007669"/>
    <property type="project" value="UniProtKB-KW"/>
</dbReference>
<evidence type="ECO:0000259" key="6">
    <source>
        <dbReference type="PROSITE" id="PS50893"/>
    </source>
</evidence>
<keyword evidence="8" id="KW-1185">Reference proteome</keyword>
<gene>
    <name evidence="7" type="primary">livF_1</name>
    <name evidence="7" type="ORF">Mrose_01359</name>
</gene>
<dbReference type="Proteomes" id="UP000265341">
    <property type="component" value="Unassembled WGS sequence"/>
</dbReference>
<comment type="similarity">
    <text evidence="1">Belongs to the ABC transporter superfamily.</text>
</comment>
<dbReference type="RefSeq" id="WP_119276764.1">
    <property type="nucleotide sequence ID" value="NZ_QWLA01000020.1"/>
</dbReference>
<dbReference type="GO" id="GO:0015807">
    <property type="term" value="P:L-amino acid transport"/>
    <property type="evidence" value="ECO:0007669"/>
    <property type="project" value="TreeGrafter"/>
</dbReference>
<proteinExistence type="inferred from homology"/>
<evidence type="ECO:0000313" key="7">
    <source>
        <dbReference type="EMBL" id="RIH87380.1"/>
    </source>
</evidence>
<dbReference type="Pfam" id="PF00005">
    <property type="entry name" value="ABC_tran"/>
    <property type="match status" value="1"/>
</dbReference>
<evidence type="ECO:0000256" key="1">
    <source>
        <dbReference type="ARBA" id="ARBA00005417"/>
    </source>
</evidence>
<dbReference type="GO" id="GO:0016887">
    <property type="term" value="F:ATP hydrolysis activity"/>
    <property type="evidence" value="ECO:0007669"/>
    <property type="project" value="InterPro"/>
</dbReference>
<evidence type="ECO:0000313" key="8">
    <source>
        <dbReference type="Proteomes" id="UP000265341"/>
    </source>
</evidence>
<dbReference type="PANTHER" id="PTHR43820">
    <property type="entry name" value="HIGH-AFFINITY BRANCHED-CHAIN AMINO ACID TRANSPORT ATP-BINDING PROTEIN LIVF"/>
    <property type="match status" value="1"/>
</dbReference>
<protein>
    <submittedName>
        <fullName evidence="7">High-affinity branched-chain amino acid transport ATP-binding protein LivF</fullName>
    </submittedName>
</protein>
<keyword evidence="4 7" id="KW-0067">ATP-binding</keyword>
<dbReference type="GO" id="GO:0015658">
    <property type="term" value="F:branched-chain amino acid transmembrane transporter activity"/>
    <property type="evidence" value="ECO:0007669"/>
    <property type="project" value="TreeGrafter"/>
</dbReference>
<dbReference type="SUPFAM" id="SSF52540">
    <property type="entry name" value="P-loop containing nucleoside triphosphate hydrolases"/>
    <property type="match status" value="1"/>
</dbReference>
<keyword evidence="2" id="KW-0813">Transport</keyword>
<dbReference type="InterPro" id="IPR052156">
    <property type="entry name" value="BCAA_Transport_ATP-bd_LivF"/>
</dbReference>
<sequence length="234" mass="24943">MKLTVSDLTAGYAKAQVLFGMSLELGQGELVAVLGANGAGKTTTLRAISGLIRPWSGEIRLNGQSLMGLPAARRAGMGLGHVPEGRQLFPLMSVEENLLLGAAFLAWDKRQSSLEFTYALFPRLAERRGQLAGTLSGGEQQMLAIGRALMGQPRILMVDEPSLGLSPKLAEEVLATLARIKAEGMGVLLVEQNVALSLEVADRAYVVEHGKVVLAGPARTLVQDERVQKAYLAL</sequence>
<keyword evidence="5" id="KW-0029">Amino-acid transport</keyword>
<dbReference type="EMBL" id="QWLA01000020">
    <property type="protein sequence ID" value="RIH87380.1"/>
    <property type="molecule type" value="Genomic_DNA"/>
</dbReference>
<evidence type="ECO:0000256" key="2">
    <source>
        <dbReference type="ARBA" id="ARBA00022448"/>
    </source>
</evidence>
<dbReference type="SMART" id="SM00382">
    <property type="entry name" value="AAA"/>
    <property type="match status" value="1"/>
</dbReference>
<evidence type="ECO:0000256" key="4">
    <source>
        <dbReference type="ARBA" id="ARBA00022840"/>
    </source>
</evidence>
<comment type="caution">
    <text evidence="7">The sequence shown here is derived from an EMBL/GenBank/DDBJ whole genome shotgun (WGS) entry which is preliminary data.</text>
</comment>
<dbReference type="InterPro" id="IPR027417">
    <property type="entry name" value="P-loop_NTPase"/>
</dbReference>
<dbReference type="PANTHER" id="PTHR43820:SF4">
    <property type="entry name" value="HIGH-AFFINITY BRANCHED-CHAIN AMINO ACID TRANSPORT ATP-BINDING PROTEIN LIVF"/>
    <property type="match status" value="1"/>
</dbReference>
<evidence type="ECO:0000256" key="5">
    <source>
        <dbReference type="ARBA" id="ARBA00022970"/>
    </source>
</evidence>
<dbReference type="PROSITE" id="PS50893">
    <property type="entry name" value="ABC_TRANSPORTER_2"/>
    <property type="match status" value="1"/>
</dbReference>
<organism evidence="7 8">
    <name type="scientific">Calidithermus roseus</name>
    <dbReference type="NCBI Taxonomy" id="1644118"/>
    <lineage>
        <taxon>Bacteria</taxon>
        <taxon>Thermotogati</taxon>
        <taxon>Deinococcota</taxon>
        <taxon>Deinococci</taxon>
        <taxon>Thermales</taxon>
        <taxon>Thermaceae</taxon>
        <taxon>Calidithermus</taxon>
    </lineage>
</organism>
<evidence type="ECO:0000256" key="3">
    <source>
        <dbReference type="ARBA" id="ARBA00022741"/>
    </source>
</evidence>
<keyword evidence="3" id="KW-0547">Nucleotide-binding</keyword>
<dbReference type="Gene3D" id="3.40.50.300">
    <property type="entry name" value="P-loop containing nucleotide triphosphate hydrolases"/>
    <property type="match status" value="1"/>
</dbReference>
<reference evidence="7 8" key="1">
    <citation type="submission" date="2018-08" db="EMBL/GenBank/DDBJ databases">
        <title>Meiothermus roseus NBRC 110900 genome sequencing project.</title>
        <authorList>
            <person name="Da Costa M.S."/>
            <person name="Albuquerque L."/>
            <person name="Raposo P."/>
            <person name="Froufe H.J.C."/>
            <person name="Barroso C.S."/>
            <person name="Egas C."/>
        </authorList>
    </citation>
    <scope>NUCLEOTIDE SEQUENCE [LARGE SCALE GENOMIC DNA]</scope>
    <source>
        <strain evidence="7 8">NBRC 110900</strain>
    </source>
</reference>
<name>A0A399EUZ2_9DEIN</name>
<dbReference type="PROSITE" id="PS00211">
    <property type="entry name" value="ABC_TRANSPORTER_1"/>
    <property type="match status" value="1"/>
</dbReference>
<dbReference type="OrthoDB" id="31646at2"/>
<dbReference type="InterPro" id="IPR003439">
    <property type="entry name" value="ABC_transporter-like_ATP-bd"/>
</dbReference>
<dbReference type="AlphaFoldDB" id="A0A399EUZ2"/>
<dbReference type="InterPro" id="IPR003593">
    <property type="entry name" value="AAA+_ATPase"/>
</dbReference>
<dbReference type="CDD" id="cd03224">
    <property type="entry name" value="ABC_TM1139_LivF_branched"/>
    <property type="match status" value="1"/>
</dbReference>
<accession>A0A399EUZ2</accession>